<dbReference type="AlphaFoldDB" id="A0AAW4YUQ4"/>
<keyword evidence="7" id="KW-0472">Membrane</keyword>
<keyword evidence="2" id="KW-0488">Methylation</keyword>
<feature type="domain" description="Methyl-accepting transducer" evidence="8">
    <location>
        <begin position="391"/>
        <end position="620"/>
    </location>
</feature>
<evidence type="ECO:0000313" key="11">
    <source>
        <dbReference type="EMBL" id="MCE8051736.1"/>
    </source>
</evidence>
<evidence type="ECO:0000256" key="4">
    <source>
        <dbReference type="ARBA" id="ARBA00029447"/>
    </source>
</evidence>
<evidence type="ECO:0000259" key="10">
    <source>
        <dbReference type="PROSITE" id="PS50906"/>
    </source>
</evidence>
<evidence type="ECO:0000259" key="9">
    <source>
        <dbReference type="PROSITE" id="PS50885"/>
    </source>
</evidence>
<dbReference type="InterPro" id="IPR003660">
    <property type="entry name" value="HAMP_dom"/>
</dbReference>
<dbReference type="Gene3D" id="1.10.287.950">
    <property type="entry name" value="Methyl-accepting chemotaxis protein"/>
    <property type="match status" value="1"/>
</dbReference>
<gene>
    <name evidence="11" type="ORF">HOP61_10560</name>
</gene>
<keyword evidence="3 5" id="KW-0807">Transducer</keyword>
<reference evidence="11" key="2">
    <citation type="journal article" date="2021" name="Front. Microbiol.">
        <title>Aerobic Denitrification and Heterotrophic Sulfur Oxidation in the Genus Halomonas Revealed by Six Novel Species Characterizations and Genome-Based Analysis.</title>
        <authorList>
            <person name="Wang L."/>
            <person name="Shao Z."/>
        </authorList>
    </citation>
    <scope>NUCLEOTIDE SEQUENCE</scope>
    <source>
        <strain evidence="11">MCCC 1A05776</strain>
    </source>
</reference>
<dbReference type="GO" id="GO:0006935">
    <property type="term" value="P:chemotaxis"/>
    <property type="evidence" value="ECO:0007669"/>
    <property type="project" value="InterPro"/>
</dbReference>
<feature type="coiled-coil region" evidence="6">
    <location>
        <begin position="438"/>
        <end position="475"/>
    </location>
</feature>
<dbReference type="InterPro" id="IPR010910">
    <property type="entry name" value="Nitrate/nitrite_sensing_bac"/>
</dbReference>
<dbReference type="InterPro" id="IPR004089">
    <property type="entry name" value="MCPsignal_dom"/>
</dbReference>
<evidence type="ECO:0000259" key="8">
    <source>
        <dbReference type="PROSITE" id="PS50111"/>
    </source>
</evidence>
<dbReference type="PRINTS" id="PR00260">
    <property type="entry name" value="CHEMTRNSDUCR"/>
</dbReference>
<dbReference type="FunFam" id="1.10.287.950:FF:000001">
    <property type="entry name" value="Methyl-accepting chemotaxis sensory transducer"/>
    <property type="match status" value="1"/>
</dbReference>
<dbReference type="Proteomes" id="UP001320178">
    <property type="component" value="Unassembled WGS sequence"/>
</dbReference>
<keyword evidence="6" id="KW-0175">Coiled coil</keyword>
<dbReference type="InterPro" id="IPR004090">
    <property type="entry name" value="Chemotax_Me-accpt_rcpt"/>
</dbReference>
<dbReference type="EMBL" id="JABFTS010000003">
    <property type="protein sequence ID" value="MCE8051736.1"/>
    <property type="molecule type" value="Genomic_DNA"/>
</dbReference>
<comment type="subcellular location">
    <subcellularLocation>
        <location evidence="1">Membrane</location>
    </subcellularLocation>
</comment>
<dbReference type="PANTHER" id="PTHR43531">
    <property type="entry name" value="PROTEIN ICFG"/>
    <property type="match status" value="1"/>
</dbReference>
<name>A0AAW4YUQ4_9GAMM</name>
<dbReference type="SUPFAM" id="SSF58104">
    <property type="entry name" value="Methyl-accepting chemotaxis protein (MCP) signaling domain"/>
    <property type="match status" value="1"/>
</dbReference>
<evidence type="ECO:0000256" key="1">
    <source>
        <dbReference type="ARBA" id="ARBA00004370"/>
    </source>
</evidence>
<evidence type="ECO:0000256" key="6">
    <source>
        <dbReference type="SAM" id="Coils"/>
    </source>
</evidence>
<protein>
    <submittedName>
        <fullName evidence="11">HAMP domain-containing protein</fullName>
    </submittedName>
</protein>
<feature type="domain" description="NIT" evidence="10">
    <location>
        <begin position="54"/>
        <end position="304"/>
    </location>
</feature>
<dbReference type="SMART" id="SM00283">
    <property type="entry name" value="MA"/>
    <property type="match status" value="1"/>
</dbReference>
<feature type="domain" description="HAMP" evidence="9">
    <location>
        <begin position="335"/>
        <end position="386"/>
    </location>
</feature>
<dbReference type="PROSITE" id="PS50885">
    <property type="entry name" value="HAMP"/>
    <property type="match status" value="1"/>
</dbReference>
<dbReference type="Pfam" id="PF00672">
    <property type="entry name" value="HAMP"/>
    <property type="match status" value="1"/>
</dbReference>
<keyword evidence="7" id="KW-0812">Transmembrane</keyword>
<dbReference type="SMART" id="SM00304">
    <property type="entry name" value="HAMP"/>
    <property type="match status" value="1"/>
</dbReference>
<dbReference type="Pfam" id="PF00015">
    <property type="entry name" value="MCPsignal"/>
    <property type="match status" value="1"/>
</dbReference>
<dbReference type="InterPro" id="IPR051310">
    <property type="entry name" value="MCP_chemotaxis"/>
</dbReference>
<evidence type="ECO:0000313" key="12">
    <source>
        <dbReference type="Proteomes" id="UP001320178"/>
    </source>
</evidence>
<reference evidence="11" key="1">
    <citation type="submission" date="2020-05" db="EMBL/GenBank/DDBJ databases">
        <authorList>
            <person name="Wang L."/>
            <person name="Shao Z."/>
        </authorList>
    </citation>
    <scope>NUCLEOTIDE SEQUENCE</scope>
    <source>
        <strain evidence="11">MCCC 1A05776</strain>
    </source>
</reference>
<evidence type="ECO:0000256" key="2">
    <source>
        <dbReference type="ARBA" id="ARBA00022481"/>
    </source>
</evidence>
<evidence type="ECO:0000256" key="5">
    <source>
        <dbReference type="PROSITE-ProRule" id="PRU00284"/>
    </source>
</evidence>
<dbReference type="GO" id="GO:0004888">
    <property type="term" value="F:transmembrane signaling receptor activity"/>
    <property type="evidence" value="ECO:0007669"/>
    <property type="project" value="InterPro"/>
</dbReference>
<keyword evidence="7" id="KW-1133">Transmembrane helix</keyword>
<evidence type="ECO:0000256" key="3">
    <source>
        <dbReference type="ARBA" id="ARBA00023224"/>
    </source>
</evidence>
<dbReference type="InterPro" id="IPR013587">
    <property type="entry name" value="Nitrate/nitrite_sensing"/>
</dbReference>
<organism evidence="11 12">
    <name type="scientific">Billgrantia desiderata</name>
    <dbReference type="NCBI Taxonomy" id="52021"/>
    <lineage>
        <taxon>Bacteria</taxon>
        <taxon>Pseudomonadati</taxon>
        <taxon>Pseudomonadota</taxon>
        <taxon>Gammaproteobacteria</taxon>
        <taxon>Oceanospirillales</taxon>
        <taxon>Halomonadaceae</taxon>
        <taxon>Billgrantia</taxon>
    </lineage>
</organism>
<dbReference type="GO" id="GO:0007165">
    <property type="term" value="P:signal transduction"/>
    <property type="evidence" value="ECO:0007669"/>
    <property type="project" value="UniProtKB-KW"/>
</dbReference>
<evidence type="ECO:0000256" key="7">
    <source>
        <dbReference type="SAM" id="Phobius"/>
    </source>
</evidence>
<comment type="caution">
    <text evidence="11">The sequence shown here is derived from an EMBL/GenBank/DDBJ whole genome shotgun (WGS) entry which is preliminary data.</text>
</comment>
<proteinExistence type="inferred from homology"/>
<comment type="similarity">
    <text evidence="4">Belongs to the methyl-accepting chemotaxis (MCP) protein family.</text>
</comment>
<accession>A0AAW4YUQ4</accession>
<dbReference type="Pfam" id="PF08376">
    <property type="entry name" value="NIT"/>
    <property type="match status" value="1"/>
</dbReference>
<dbReference type="PANTHER" id="PTHR43531:SF14">
    <property type="entry name" value="METHYL-ACCEPTING CHEMOTAXIS PROTEIN I-RELATED"/>
    <property type="match status" value="1"/>
</dbReference>
<dbReference type="PROSITE" id="PS50111">
    <property type="entry name" value="CHEMOTAXIS_TRANSDUC_2"/>
    <property type="match status" value="1"/>
</dbReference>
<dbReference type="CDD" id="cd11386">
    <property type="entry name" value="MCP_signal"/>
    <property type="match status" value="1"/>
</dbReference>
<sequence length="666" mass="72150">MKNLLHRIPVSRKFMLVLALPLCIIVWLAASGIMDRQQVANNMQQVDRFTGLSVQLGGLIHELQVERGLSVGFIGSRGEAFGMQLAAQRGRVDEQLAGYRSAWAGIDTGGDQEIGQRREEIEALLADLGTTRQAVDTLRMRDLAALEYYTEINSRLAENVGRLSSLSNAGELSRGLGAYYALLELKESAGIERALLASAFAANRMSQDVYFRFLRLLGEEEAFAESFTIQADADILARYRSATTEHEANGELTMMRQIAMRQGIDGGYGVRAERWFEAQTGKLERLREVELALAEDVQLRAHALAGEARFGLWTFAGLALAAILVSVVLSILLVRSMVVPLRRALALIESRGGDLTQRLAVPGSDELSRLYAAFNHSTDSMEALVASIQQGARGVGSASGEIAQGNEDLASRTEEQSASLVETATSMEQMTSTVRQSADNARQASSMTEQAVAQAEQASRVAEEARQAMQQIFEANRQVTAIVEAIDGIAFQTNLLALNASVEAARAGEHGRGFAVVAGEVRKLASRSAEEAERIRQLIGNTTQRVEAGNGLVGRTFEALTAISQDVRRVSDLVAEISSASVEQSAGIEQINQAVAQLEATTQQNAALVEQVATASRSLDDQAGEMARLISRFRVSDSLGQPASMMEVSDVSRLEYRGMERLPQPA</sequence>
<dbReference type="PROSITE" id="PS50906">
    <property type="entry name" value="NIT"/>
    <property type="match status" value="1"/>
</dbReference>
<feature type="transmembrane region" description="Helical" evidence="7">
    <location>
        <begin position="310"/>
        <end position="334"/>
    </location>
</feature>
<dbReference type="CDD" id="cd06225">
    <property type="entry name" value="HAMP"/>
    <property type="match status" value="1"/>
</dbReference>
<dbReference type="GO" id="GO:0005886">
    <property type="term" value="C:plasma membrane"/>
    <property type="evidence" value="ECO:0007669"/>
    <property type="project" value="TreeGrafter"/>
</dbReference>